<evidence type="ECO:0000259" key="1">
    <source>
        <dbReference type="Pfam" id="PF13961"/>
    </source>
</evidence>
<reference evidence="2" key="3">
    <citation type="journal article" date="2017" name="Nature">
        <title>Genome sequence of the progenitor of the wheat D genome Aegilops tauschii.</title>
        <authorList>
            <person name="Luo M.C."/>
            <person name="Gu Y.Q."/>
            <person name="Puiu D."/>
            <person name="Wang H."/>
            <person name="Twardziok S.O."/>
            <person name="Deal K.R."/>
            <person name="Huo N."/>
            <person name="Zhu T."/>
            <person name="Wang L."/>
            <person name="Wang Y."/>
            <person name="McGuire P.E."/>
            <person name="Liu S."/>
            <person name="Long H."/>
            <person name="Ramasamy R.K."/>
            <person name="Rodriguez J.C."/>
            <person name="Van S.L."/>
            <person name="Yuan L."/>
            <person name="Wang Z."/>
            <person name="Xia Z."/>
            <person name="Xiao L."/>
            <person name="Anderson O.D."/>
            <person name="Ouyang S."/>
            <person name="Liang Y."/>
            <person name="Zimin A.V."/>
            <person name="Pertea G."/>
            <person name="Qi P."/>
            <person name="Bennetzen J.L."/>
            <person name="Dai X."/>
            <person name="Dawson M.W."/>
            <person name="Muller H.G."/>
            <person name="Kugler K."/>
            <person name="Rivarola-Duarte L."/>
            <person name="Spannagl M."/>
            <person name="Mayer K.F.X."/>
            <person name="Lu F.H."/>
            <person name="Bevan M.W."/>
            <person name="Leroy P."/>
            <person name="Li P."/>
            <person name="You F.M."/>
            <person name="Sun Q."/>
            <person name="Liu Z."/>
            <person name="Lyons E."/>
            <person name="Wicker T."/>
            <person name="Salzberg S.L."/>
            <person name="Devos K.M."/>
            <person name="Dvorak J."/>
        </authorList>
    </citation>
    <scope>NUCLEOTIDE SEQUENCE [LARGE SCALE GENOMIC DNA]</scope>
    <source>
        <strain evidence="2">cv. AL8/78</strain>
    </source>
</reference>
<dbReference type="PANTHER" id="PTHR47481:SF14">
    <property type="entry name" value="RETROTRANSPOSON COPIA-LIKE N-TERMINAL DOMAIN-CONTAINING PROTEIN"/>
    <property type="match status" value="1"/>
</dbReference>
<accession>A0A453DEI6</accession>
<dbReference type="AlphaFoldDB" id="A0A453DEI6"/>
<feature type="domain" description="DUF4219" evidence="1">
    <location>
        <begin position="16"/>
        <end position="39"/>
    </location>
</feature>
<protein>
    <recommendedName>
        <fullName evidence="1">DUF4219 domain-containing protein</fullName>
    </recommendedName>
</protein>
<proteinExistence type="predicted"/>
<dbReference type="InterPro" id="IPR025314">
    <property type="entry name" value="DUF4219"/>
</dbReference>
<dbReference type="Proteomes" id="UP000015105">
    <property type="component" value="Chromosome 2D"/>
</dbReference>
<reference evidence="3" key="1">
    <citation type="journal article" date="2014" name="Science">
        <title>Ancient hybridizations among the ancestral genomes of bread wheat.</title>
        <authorList>
            <consortium name="International Wheat Genome Sequencing Consortium,"/>
            <person name="Marcussen T."/>
            <person name="Sandve S.R."/>
            <person name="Heier L."/>
            <person name="Spannagl M."/>
            <person name="Pfeifer M."/>
            <person name="Jakobsen K.S."/>
            <person name="Wulff B.B."/>
            <person name="Steuernagel B."/>
            <person name="Mayer K.F."/>
            <person name="Olsen O.A."/>
        </authorList>
    </citation>
    <scope>NUCLEOTIDE SEQUENCE [LARGE SCALE GENOMIC DNA]</scope>
    <source>
        <strain evidence="3">cv. AL8/78</strain>
    </source>
</reference>
<dbReference type="PANTHER" id="PTHR47481">
    <property type="match status" value="1"/>
</dbReference>
<dbReference type="Gramene" id="AET2Gv21206000.1">
    <property type="protein sequence ID" value="AET2Gv21206000.1"/>
    <property type="gene ID" value="AET2Gv21206000"/>
</dbReference>
<name>A0A453DEI6_AEGTS</name>
<evidence type="ECO:0000313" key="3">
    <source>
        <dbReference type="Proteomes" id="UP000015105"/>
    </source>
</evidence>
<evidence type="ECO:0000313" key="2">
    <source>
        <dbReference type="EnsemblPlants" id="AET2Gv21206000.1"/>
    </source>
</evidence>
<reference evidence="2" key="4">
    <citation type="submission" date="2019-03" db="UniProtKB">
        <authorList>
            <consortium name="EnsemblPlants"/>
        </authorList>
    </citation>
    <scope>IDENTIFICATION</scope>
</reference>
<sequence length="97" mass="10910">MADLMSAGSGLKRPNSHNYGYWQTCMESYLQGHDLWEVVAGTEATPPESAEALQKWRIKVGKAMFTLKTTIEEDLVEHIRDADTPKVALAKLFSRKN</sequence>
<dbReference type="Pfam" id="PF13961">
    <property type="entry name" value="DUF4219"/>
    <property type="match status" value="1"/>
</dbReference>
<organism evidence="2 3">
    <name type="scientific">Aegilops tauschii subsp. strangulata</name>
    <name type="common">Goatgrass</name>
    <dbReference type="NCBI Taxonomy" id="200361"/>
    <lineage>
        <taxon>Eukaryota</taxon>
        <taxon>Viridiplantae</taxon>
        <taxon>Streptophyta</taxon>
        <taxon>Embryophyta</taxon>
        <taxon>Tracheophyta</taxon>
        <taxon>Spermatophyta</taxon>
        <taxon>Magnoliopsida</taxon>
        <taxon>Liliopsida</taxon>
        <taxon>Poales</taxon>
        <taxon>Poaceae</taxon>
        <taxon>BOP clade</taxon>
        <taxon>Pooideae</taxon>
        <taxon>Triticodae</taxon>
        <taxon>Triticeae</taxon>
        <taxon>Triticinae</taxon>
        <taxon>Aegilops</taxon>
    </lineage>
</organism>
<dbReference type="STRING" id="200361.A0A453DEI6"/>
<dbReference type="EnsemblPlants" id="AET2Gv21206000.1">
    <property type="protein sequence ID" value="AET2Gv21206000.1"/>
    <property type="gene ID" value="AET2Gv21206000"/>
</dbReference>
<reference evidence="2" key="5">
    <citation type="journal article" date="2021" name="G3 (Bethesda)">
        <title>Aegilops tauschii genome assembly Aet v5.0 features greater sequence contiguity and improved annotation.</title>
        <authorList>
            <person name="Wang L."/>
            <person name="Zhu T."/>
            <person name="Rodriguez J.C."/>
            <person name="Deal K.R."/>
            <person name="Dubcovsky J."/>
            <person name="McGuire P.E."/>
            <person name="Lux T."/>
            <person name="Spannagl M."/>
            <person name="Mayer K.F.X."/>
            <person name="Baldrich P."/>
            <person name="Meyers B.C."/>
            <person name="Huo N."/>
            <person name="Gu Y.Q."/>
            <person name="Zhou H."/>
            <person name="Devos K.M."/>
            <person name="Bennetzen J.L."/>
            <person name="Unver T."/>
            <person name="Budak H."/>
            <person name="Gulick P.J."/>
            <person name="Galiba G."/>
            <person name="Kalapos B."/>
            <person name="Nelson D.R."/>
            <person name="Li P."/>
            <person name="You F.M."/>
            <person name="Luo M.C."/>
            <person name="Dvorak J."/>
        </authorList>
    </citation>
    <scope>NUCLEOTIDE SEQUENCE [LARGE SCALE GENOMIC DNA]</scope>
    <source>
        <strain evidence="2">cv. AL8/78</strain>
    </source>
</reference>
<keyword evidence="3" id="KW-1185">Reference proteome</keyword>
<reference evidence="3" key="2">
    <citation type="journal article" date="2017" name="Nat. Plants">
        <title>The Aegilops tauschii genome reveals multiple impacts of transposons.</title>
        <authorList>
            <person name="Zhao G."/>
            <person name="Zou C."/>
            <person name="Li K."/>
            <person name="Wang K."/>
            <person name="Li T."/>
            <person name="Gao L."/>
            <person name="Zhang X."/>
            <person name="Wang H."/>
            <person name="Yang Z."/>
            <person name="Liu X."/>
            <person name="Jiang W."/>
            <person name="Mao L."/>
            <person name="Kong X."/>
            <person name="Jiao Y."/>
            <person name="Jia J."/>
        </authorList>
    </citation>
    <scope>NUCLEOTIDE SEQUENCE [LARGE SCALE GENOMIC DNA]</scope>
    <source>
        <strain evidence="3">cv. AL8/78</strain>
    </source>
</reference>